<dbReference type="Bgee" id="FBgn0038690">
    <property type="expression patterns" value="Expressed in early elongation stage spermatid (Drosophila) in testis and 21 other cell types or tissues"/>
</dbReference>
<dbReference type="Pfam" id="PF00287">
    <property type="entry name" value="Na_K-ATPase"/>
    <property type="match status" value="2"/>
</dbReference>
<keyword evidence="3 8" id="KW-0812">Transmembrane</keyword>
<dbReference type="AlphaFoldDB" id="Q7K1C6"/>
<feature type="compositionally biased region" description="Basic and acidic residues" evidence="7">
    <location>
        <begin position="301"/>
        <end position="323"/>
    </location>
</feature>
<dbReference type="OrthoDB" id="5912413at2759"/>
<feature type="region of interest" description="Disordered" evidence="7">
    <location>
        <begin position="301"/>
        <end position="377"/>
    </location>
</feature>
<dbReference type="PANTHER" id="PTHR11523">
    <property type="entry name" value="SODIUM/POTASSIUM-DEPENDENT ATPASE BETA SUBUNIT"/>
    <property type="match status" value="1"/>
</dbReference>
<dbReference type="VEuPathDB" id="VectorBase:FBgn0038690"/>
<dbReference type="GO" id="GO:0005890">
    <property type="term" value="C:sodium:potassium-exchanging ATPase complex"/>
    <property type="evidence" value="ECO:0007669"/>
    <property type="project" value="InterPro"/>
</dbReference>
<dbReference type="HOGENOM" id="CLU_062099_0_0_1"/>
<proteinExistence type="evidence at transcript level"/>
<dbReference type="AGR" id="FB:FBgn0038690"/>
<evidence type="ECO:0000313" key="10">
    <source>
        <dbReference type="FlyBase" id="FBgn0038690"/>
    </source>
</evidence>
<dbReference type="GO" id="GO:0006813">
    <property type="term" value="P:potassium ion transport"/>
    <property type="evidence" value="ECO:0007669"/>
    <property type="project" value="InterPro"/>
</dbReference>
<comment type="subcellular location">
    <subcellularLocation>
        <location evidence="1">Membrane</location>
        <topology evidence="1">Single-pass type II membrane protein</topology>
    </subcellularLocation>
</comment>
<accession>Q7K1C6</accession>
<dbReference type="PANTHER" id="PTHR11523:SF28">
    <property type="entry name" value="NA_K-ATPASE BETA SUBUNIT ISOFORM 4-RELATED"/>
    <property type="match status" value="1"/>
</dbReference>
<feature type="non-terminal residue" evidence="9">
    <location>
        <position position="1"/>
    </location>
</feature>
<feature type="transmembrane region" description="Helical" evidence="8">
    <location>
        <begin position="84"/>
        <end position="106"/>
    </location>
</feature>
<keyword evidence="4" id="KW-0735">Signal-anchor</keyword>
<evidence type="ECO:0000256" key="4">
    <source>
        <dbReference type="ARBA" id="ARBA00022968"/>
    </source>
</evidence>
<dbReference type="ExpressionAtlas" id="Q7K1C6">
    <property type="expression patterns" value="baseline and differential"/>
</dbReference>
<evidence type="ECO:0000256" key="5">
    <source>
        <dbReference type="ARBA" id="ARBA00022989"/>
    </source>
</evidence>
<evidence type="ECO:0000256" key="1">
    <source>
        <dbReference type="ARBA" id="ARBA00004606"/>
    </source>
</evidence>
<keyword evidence="5 8" id="KW-1133">Transmembrane helix</keyword>
<dbReference type="GO" id="GO:0006814">
    <property type="term" value="P:sodium ion transport"/>
    <property type="evidence" value="ECO:0007669"/>
    <property type="project" value="InterPro"/>
</dbReference>
<dbReference type="FlyBase" id="FBgn0038690">
    <property type="gene designation" value="CG11703"/>
</dbReference>
<dbReference type="PhylomeDB" id="Q7K1C6"/>
<dbReference type="EMBL" id="AY069168">
    <property type="protein sequence ID" value="AAL39313.2"/>
    <property type="molecule type" value="mRNA"/>
</dbReference>
<dbReference type="InterPro" id="IPR038702">
    <property type="entry name" value="Na/K_ATPase_sub_beta_sf"/>
</dbReference>
<comment type="similarity">
    <text evidence="2">Belongs to the X(+)/potassium ATPases subunit beta family.</text>
</comment>
<protein>
    <submittedName>
        <fullName evidence="9">GH20514p</fullName>
    </submittedName>
</protein>
<name>Q7K1C6_DROME</name>
<keyword evidence="6 8" id="KW-0472">Membrane</keyword>
<evidence type="ECO:0000313" key="9">
    <source>
        <dbReference type="EMBL" id="AAL39313.2"/>
    </source>
</evidence>
<dbReference type="Gene3D" id="2.60.40.1660">
    <property type="entry name" value="Na, k-atpase alpha subunit"/>
    <property type="match status" value="1"/>
</dbReference>
<gene>
    <name evidence="9 10" type="ORF">CG11703</name>
</gene>
<evidence type="ECO:0000256" key="3">
    <source>
        <dbReference type="ARBA" id="ARBA00022692"/>
    </source>
</evidence>
<dbReference type="InterPro" id="IPR000402">
    <property type="entry name" value="Na/K_ATPase_sub_beta"/>
</dbReference>
<evidence type="ECO:0000256" key="6">
    <source>
        <dbReference type="ARBA" id="ARBA00023136"/>
    </source>
</evidence>
<reference evidence="9" key="1">
    <citation type="submission" date="2003-01" db="EMBL/GenBank/DDBJ databases">
        <authorList>
            <person name="Stapleton M."/>
            <person name="Brokstein P."/>
            <person name="Hong L."/>
            <person name="Agbayani A."/>
            <person name="Carlson J."/>
            <person name="Champe M."/>
            <person name="Chavez C."/>
            <person name="Dorsett V."/>
            <person name="Dresnek D."/>
            <person name="Farfan D."/>
            <person name="Frise E."/>
            <person name="George R."/>
            <person name="Gonzalez M."/>
            <person name="Guarin H."/>
            <person name="Kronmiller B."/>
            <person name="Li P."/>
            <person name="Liao G."/>
            <person name="Miranda A."/>
            <person name="Mungall C.J."/>
            <person name="Nunoo J."/>
            <person name="Pacleb J."/>
            <person name="Paragas V."/>
            <person name="Park S."/>
            <person name="Patel S."/>
            <person name="Phouanenavong S."/>
            <person name="Wan K."/>
            <person name="Yu C."/>
            <person name="Lewis S.E."/>
            <person name="Rubin G.M."/>
            <person name="Celniker S."/>
        </authorList>
    </citation>
    <scope>NUCLEOTIDE SEQUENCE</scope>
    <source>
        <strain evidence="9">Berkeley</strain>
    </source>
</reference>
<evidence type="ECO:0000256" key="8">
    <source>
        <dbReference type="SAM" id="Phobius"/>
    </source>
</evidence>
<organism evidence="9">
    <name type="scientific">Drosophila melanogaster</name>
    <name type="common">Fruit fly</name>
    <dbReference type="NCBI Taxonomy" id="7227"/>
    <lineage>
        <taxon>Eukaryota</taxon>
        <taxon>Metazoa</taxon>
        <taxon>Ecdysozoa</taxon>
        <taxon>Arthropoda</taxon>
        <taxon>Hexapoda</taxon>
        <taxon>Insecta</taxon>
        <taxon>Pterygota</taxon>
        <taxon>Neoptera</taxon>
        <taxon>Endopterygota</taxon>
        <taxon>Diptera</taxon>
        <taxon>Brachycera</taxon>
        <taxon>Muscomorpha</taxon>
        <taxon>Ephydroidea</taxon>
        <taxon>Drosophilidae</taxon>
        <taxon>Drosophila</taxon>
        <taxon>Sophophora</taxon>
    </lineage>
</organism>
<evidence type="ECO:0000256" key="7">
    <source>
        <dbReference type="SAM" id="MobiDB-lite"/>
    </source>
</evidence>
<sequence length="377" mass="42845">YKLRIFPTYAHVTSSQIRTGTIATMPEDVMVPAGDYKLVKQIRRNQETRRKKDLPWSKRIFDIDEHKLFGRTALGWMRITGFYLVLYALIVCIVAFWLGIFMLAIIDPNKPRWLKGPPGLSMVPNQNRSVLAYFTHIMSEVNPIADRIDDFLNKLNDNAIDFFADFNQDTTWGYATEKPTVFIKLNKVIGYVPETYDTPDDLPKEAPASLQDTVGKLGNTPKIWITCEVTNGPKPEMVFYPGPYFEASENMRGVTRVVAIQMNKMPENAKTFFSCKVWARNIPIDDDYQGMGIIKFALSMRTDDDGNPDFERPSTRKAPREIDLESEELVPEPPSPNRPESMLGGLELPPPPEDEKDALDAMGNDAKKEEMTEPPSL</sequence>
<evidence type="ECO:0000256" key="2">
    <source>
        <dbReference type="ARBA" id="ARBA00005876"/>
    </source>
</evidence>